<proteinExistence type="predicted"/>
<dbReference type="RefSeq" id="WP_003597258.1">
    <property type="nucleotide sequence ID" value="NZ_LKFS01000087.1"/>
</dbReference>
<evidence type="ECO:0000313" key="2">
    <source>
        <dbReference type="Proteomes" id="UP000284716"/>
    </source>
</evidence>
<dbReference type="InterPro" id="IPR013785">
    <property type="entry name" value="Aldolase_TIM"/>
</dbReference>
<sequence>MTNMPPNLTSKLRTDIVQAPSAIKAASGITLFGKKIRSIIYTMDVAVIANCDADAILAVYPWTPNTRILQAVATVANVPILAGIGGGLTKGLRAATIGAFAEESGAQAVVLNAPTPIETLINVNRVVDVPTIYTIVRHMDDLNARIDAGVAAFNIAGGKETANLVAEVRAAIESKHPNFPIIASGGKTDEQITATIEAGANAVTFAAYGVTEATFHAKMEAYRKQKS</sequence>
<protein>
    <recommendedName>
        <fullName evidence="3">Dihydrodipicolinate synthase/N-acetylneuraminate lyase</fullName>
    </recommendedName>
</protein>
<dbReference type="EMBL" id="LKFS01000087">
    <property type="protein sequence ID" value="RND79822.1"/>
    <property type="molecule type" value="Genomic_DNA"/>
</dbReference>
<name>A0A422LZK5_LACPA</name>
<dbReference type="Gene3D" id="3.20.20.70">
    <property type="entry name" value="Aldolase class I"/>
    <property type="match status" value="1"/>
</dbReference>
<gene>
    <name evidence="1" type="ORF">FAM18157_02436</name>
</gene>
<reference evidence="1 2" key="1">
    <citation type="journal article" date="2018" name="Front. Microbiol.">
        <title>Conversion of Methionine to Cysteine in Lactobacillus paracasei Depends on the Highly Mobile cysK-ctl-cysE Gene Cluster.</title>
        <authorList>
            <person name="Wuthrich D."/>
            <person name="Irmler S."/>
            <person name="Berthoud H."/>
            <person name="Guggenbuhl B."/>
            <person name="Eugster E."/>
            <person name="Bruggmann R."/>
        </authorList>
    </citation>
    <scope>NUCLEOTIDE SEQUENCE [LARGE SCALE GENOMIC DNA]</scope>
    <source>
        <strain evidence="1 2">FAM18157</strain>
    </source>
</reference>
<organism evidence="1 2">
    <name type="scientific">Lacticaseibacillus paracasei</name>
    <name type="common">Lactobacillus paracasei</name>
    <dbReference type="NCBI Taxonomy" id="1597"/>
    <lineage>
        <taxon>Bacteria</taxon>
        <taxon>Bacillati</taxon>
        <taxon>Bacillota</taxon>
        <taxon>Bacilli</taxon>
        <taxon>Lactobacillales</taxon>
        <taxon>Lactobacillaceae</taxon>
        <taxon>Lacticaseibacillus</taxon>
    </lineage>
</organism>
<dbReference type="AlphaFoldDB" id="A0A422LZK5"/>
<evidence type="ECO:0008006" key="3">
    <source>
        <dbReference type="Google" id="ProtNLM"/>
    </source>
</evidence>
<dbReference type="SUPFAM" id="SSF51412">
    <property type="entry name" value="Inosine monophosphate dehydrogenase (IMPDH)"/>
    <property type="match status" value="1"/>
</dbReference>
<evidence type="ECO:0000313" key="1">
    <source>
        <dbReference type="EMBL" id="RND79822.1"/>
    </source>
</evidence>
<comment type="caution">
    <text evidence="1">The sequence shown here is derived from an EMBL/GenBank/DDBJ whole genome shotgun (WGS) entry which is preliminary data.</text>
</comment>
<accession>A0A422LZK5</accession>
<dbReference type="Proteomes" id="UP000284716">
    <property type="component" value="Unassembled WGS sequence"/>
</dbReference>